<keyword evidence="2" id="KW-1185">Reference proteome</keyword>
<protein>
    <submittedName>
        <fullName evidence="1">Uncharacterized protein</fullName>
    </submittedName>
</protein>
<accession>A0AAP0B247</accession>
<dbReference type="AlphaFoldDB" id="A0AAP0B247"/>
<proteinExistence type="predicted"/>
<evidence type="ECO:0000313" key="2">
    <source>
        <dbReference type="Proteomes" id="UP001418222"/>
    </source>
</evidence>
<sequence length="168" mass="19490">MLCLCLLLPIVGPRSSKRRKRSRNNRLSSPGPDCPVVSQLLPWLLPMGIARSERSWGWPLGPKLYAIVVVLIDSLLKRHYRTLQTEHLFVTPRFWHAHFFLLTTGMGDYQLARCFANHRYISLHFNHPPEEVLFDTVVVVVNTWVKMSFVKDLLINIIHLNIEVNEIP</sequence>
<comment type="caution">
    <text evidence="1">The sequence shown here is derived from an EMBL/GenBank/DDBJ whole genome shotgun (WGS) entry which is preliminary data.</text>
</comment>
<gene>
    <name evidence="1" type="ORF">KSP39_PZI019085</name>
</gene>
<name>A0AAP0B247_9ASPA</name>
<reference evidence="1 2" key="1">
    <citation type="journal article" date="2022" name="Nat. Plants">
        <title>Genomes of leafy and leafless Platanthera orchids illuminate the evolution of mycoheterotrophy.</title>
        <authorList>
            <person name="Li M.H."/>
            <person name="Liu K.W."/>
            <person name="Li Z."/>
            <person name="Lu H.C."/>
            <person name="Ye Q.L."/>
            <person name="Zhang D."/>
            <person name="Wang J.Y."/>
            <person name="Li Y.F."/>
            <person name="Zhong Z.M."/>
            <person name="Liu X."/>
            <person name="Yu X."/>
            <person name="Liu D.K."/>
            <person name="Tu X.D."/>
            <person name="Liu B."/>
            <person name="Hao Y."/>
            <person name="Liao X.Y."/>
            <person name="Jiang Y.T."/>
            <person name="Sun W.H."/>
            <person name="Chen J."/>
            <person name="Chen Y.Q."/>
            <person name="Ai Y."/>
            <person name="Zhai J.W."/>
            <person name="Wu S.S."/>
            <person name="Zhou Z."/>
            <person name="Hsiao Y.Y."/>
            <person name="Wu W.L."/>
            <person name="Chen Y.Y."/>
            <person name="Lin Y.F."/>
            <person name="Hsu J.L."/>
            <person name="Li C.Y."/>
            <person name="Wang Z.W."/>
            <person name="Zhao X."/>
            <person name="Zhong W.Y."/>
            <person name="Ma X.K."/>
            <person name="Ma L."/>
            <person name="Huang J."/>
            <person name="Chen G.Z."/>
            <person name="Huang M.Z."/>
            <person name="Huang L."/>
            <person name="Peng D.H."/>
            <person name="Luo Y.B."/>
            <person name="Zou S.Q."/>
            <person name="Chen S.P."/>
            <person name="Lan S."/>
            <person name="Tsai W.C."/>
            <person name="Van de Peer Y."/>
            <person name="Liu Z.J."/>
        </authorList>
    </citation>
    <scope>NUCLEOTIDE SEQUENCE [LARGE SCALE GENOMIC DNA]</scope>
    <source>
        <strain evidence="1">Lor287</strain>
    </source>
</reference>
<evidence type="ECO:0000313" key="1">
    <source>
        <dbReference type="EMBL" id="KAK8924089.1"/>
    </source>
</evidence>
<dbReference type="EMBL" id="JBBWWQ010000017">
    <property type="protein sequence ID" value="KAK8924089.1"/>
    <property type="molecule type" value="Genomic_DNA"/>
</dbReference>
<dbReference type="Proteomes" id="UP001418222">
    <property type="component" value="Unassembled WGS sequence"/>
</dbReference>
<organism evidence="1 2">
    <name type="scientific">Platanthera zijinensis</name>
    <dbReference type="NCBI Taxonomy" id="2320716"/>
    <lineage>
        <taxon>Eukaryota</taxon>
        <taxon>Viridiplantae</taxon>
        <taxon>Streptophyta</taxon>
        <taxon>Embryophyta</taxon>
        <taxon>Tracheophyta</taxon>
        <taxon>Spermatophyta</taxon>
        <taxon>Magnoliopsida</taxon>
        <taxon>Liliopsida</taxon>
        <taxon>Asparagales</taxon>
        <taxon>Orchidaceae</taxon>
        <taxon>Orchidoideae</taxon>
        <taxon>Orchideae</taxon>
        <taxon>Orchidinae</taxon>
        <taxon>Platanthera</taxon>
    </lineage>
</organism>